<sequence>MLSSVGIGRSIDMKILPRARKMLSGDSQLAETASCTRSAATPVLLRPLVSPANPPLEKRHTRAPGTTDVGKAIVCNHQVGYREGTTATHAAERITHATISAASEEGNGPDRRSPSQTSTRRRQPVLSDDMMVDPFPRKAPELEQRRYIMARPNILIIMVDQLNGTLFPDGPADFLHAPHLRALAARSVRFANSYTASPLCAPARASFMSGQLPSRTRVYDNAAEFASDIPTYAHHLRAAGYHTSLSGKMHFVGPDQLHGFEERLTTDIYPADFGWTPDYRKPGERIDWWYHNLGSVTGAGIAEITNQLEYDDEVAYNATRKLYDLSRRQDERPWCLTVSFTHPHDPYVTRRKFWDLYEDCPALDPTVPPLPFDEMDPHSKRLLEACDYRAFDITAEQVRRARRGYFANISYVDEKVGEILDVLERTRMREDTVILFVSDHGDMLGERGLWFKMCFFDGSARVPLMISAPGWQPALVDQPVSTLDVTPTLAGLAGLDISAIANWTDGEDLAQLVNGTKTRSPVLMEYAAEGSIAPLVGIRAGRFKLTVCEKDPPLLFDLQADPRELVNLAGDPAHANTLAMLLDQAKLRWDLAAFDAAVRESQARRWVVYPALREGAYYPWDYQPLQKAAERYMRNHMDLNVLEENQRFPRGE</sequence>
<evidence type="ECO:0000259" key="6">
    <source>
        <dbReference type="Pfam" id="PF12411"/>
    </source>
</evidence>
<dbReference type="Gene3D" id="3.40.720.10">
    <property type="entry name" value="Alkaline Phosphatase, subunit A"/>
    <property type="match status" value="1"/>
</dbReference>
<dbReference type="InterPro" id="IPR017785">
    <property type="entry name" value="Choline-sulfatase"/>
</dbReference>
<feature type="domain" description="Choline sulfatase enzyme C-terminal" evidence="6">
    <location>
        <begin position="597"/>
        <end position="648"/>
    </location>
</feature>
<keyword evidence="3 7" id="KW-0378">Hydrolase</keyword>
<dbReference type="EC" id="3.1.6.6" evidence="7"/>
<organism evidence="7 8">
    <name type="scientific">Rhizobium viscosum</name>
    <name type="common">Arthrobacter viscosus</name>
    <dbReference type="NCBI Taxonomy" id="1673"/>
    <lineage>
        <taxon>Bacteria</taxon>
        <taxon>Pseudomonadati</taxon>
        <taxon>Pseudomonadota</taxon>
        <taxon>Alphaproteobacteria</taxon>
        <taxon>Hyphomicrobiales</taxon>
        <taxon>Rhizobiaceae</taxon>
        <taxon>Rhizobium/Agrobacterium group</taxon>
        <taxon>Rhizobium</taxon>
    </lineage>
</organism>
<evidence type="ECO:0000259" key="5">
    <source>
        <dbReference type="Pfam" id="PF00884"/>
    </source>
</evidence>
<reference evidence="7 8" key="1">
    <citation type="submission" date="2020-10" db="EMBL/GenBank/DDBJ databases">
        <title>Sequencing the genomes of 1000 actinobacteria strains.</title>
        <authorList>
            <person name="Klenk H.-P."/>
        </authorList>
    </citation>
    <scope>NUCLEOTIDE SEQUENCE [LARGE SCALE GENOMIC DNA]</scope>
    <source>
        <strain evidence="7 8">DSM 7307</strain>
    </source>
</reference>
<dbReference type="InterPro" id="IPR017850">
    <property type="entry name" value="Alkaline_phosphatase_core_sf"/>
</dbReference>
<evidence type="ECO:0000313" key="7">
    <source>
        <dbReference type="EMBL" id="MBE1507589.1"/>
    </source>
</evidence>
<evidence type="ECO:0000256" key="3">
    <source>
        <dbReference type="ARBA" id="ARBA00022801"/>
    </source>
</evidence>
<name>A0ABR9IWK4_RHIVS</name>
<dbReference type="InterPro" id="IPR025863">
    <property type="entry name" value="Choline_sulf_C_dom"/>
</dbReference>
<comment type="similarity">
    <text evidence="1">Belongs to the sulfatase family.</text>
</comment>
<dbReference type="SUPFAM" id="SSF53649">
    <property type="entry name" value="Alkaline phosphatase-like"/>
    <property type="match status" value="1"/>
</dbReference>
<evidence type="ECO:0000256" key="1">
    <source>
        <dbReference type="ARBA" id="ARBA00008779"/>
    </source>
</evidence>
<keyword evidence="8" id="KW-1185">Reference proteome</keyword>
<evidence type="ECO:0000313" key="8">
    <source>
        <dbReference type="Proteomes" id="UP000620262"/>
    </source>
</evidence>
<dbReference type="PANTHER" id="PTHR45953:SF1">
    <property type="entry name" value="IDURONATE 2-SULFATASE"/>
    <property type="match status" value="1"/>
</dbReference>
<feature type="domain" description="Sulfatase N-terminal" evidence="5">
    <location>
        <begin position="152"/>
        <end position="494"/>
    </location>
</feature>
<dbReference type="EMBL" id="JADBEC010000002">
    <property type="protein sequence ID" value="MBE1507589.1"/>
    <property type="molecule type" value="Genomic_DNA"/>
</dbReference>
<dbReference type="Proteomes" id="UP000620262">
    <property type="component" value="Unassembled WGS sequence"/>
</dbReference>
<protein>
    <submittedName>
        <fullName evidence="7">Choline-sulfatase</fullName>
        <ecNumber evidence="7">3.1.6.6</ecNumber>
    </submittedName>
</protein>
<evidence type="ECO:0000256" key="2">
    <source>
        <dbReference type="ARBA" id="ARBA00022723"/>
    </source>
</evidence>
<keyword evidence="2" id="KW-0479">Metal-binding</keyword>
<comment type="caution">
    <text evidence="7">The sequence shown here is derived from an EMBL/GenBank/DDBJ whole genome shotgun (WGS) entry which is preliminary data.</text>
</comment>
<accession>A0ABR9IWK4</accession>
<dbReference type="PROSITE" id="PS00149">
    <property type="entry name" value="SULFATASE_2"/>
    <property type="match status" value="1"/>
</dbReference>
<dbReference type="CDD" id="cd16032">
    <property type="entry name" value="choline-sulfatase"/>
    <property type="match status" value="1"/>
</dbReference>
<proteinExistence type="inferred from homology"/>
<evidence type="ECO:0000256" key="4">
    <source>
        <dbReference type="SAM" id="MobiDB-lite"/>
    </source>
</evidence>
<gene>
    <name evidence="7" type="ORF">H4W29_004834</name>
</gene>
<dbReference type="GO" id="GO:0047753">
    <property type="term" value="F:choline-sulfatase activity"/>
    <property type="evidence" value="ECO:0007669"/>
    <property type="project" value="UniProtKB-EC"/>
</dbReference>
<dbReference type="NCBIfam" id="TIGR03417">
    <property type="entry name" value="chol_sulfatase"/>
    <property type="match status" value="1"/>
</dbReference>
<dbReference type="InterPro" id="IPR024607">
    <property type="entry name" value="Sulfatase_CS"/>
</dbReference>
<dbReference type="PANTHER" id="PTHR45953">
    <property type="entry name" value="IDURONATE 2-SULFATASE"/>
    <property type="match status" value="1"/>
</dbReference>
<dbReference type="InterPro" id="IPR000917">
    <property type="entry name" value="Sulfatase_N"/>
</dbReference>
<feature type="region of interest" description="Disordered" evidence="4">
    <location>
        <begin position="99"/>
        <end position="135"/>
    </location>
</feature>
<dbReference type="Pfam" id="PF12411">
    <property type="entry name" value="Choline_sulf_C"/>
    <property type="match status" value="1"/>
</dbReference>
<dbReference type="Pfam" id="PF00884">
    <property type="entry name" value="Sulfatase"/>
    <property type="match status" value="1"/>
</dbReference>